<feature type="domain" description="ABC-2 type transporter transmembrane" evidence="7">
    <location>
        <begin position="19"/>
        <end position="387"/>
    </location>
</feature>
<dbReference type="AlphaFoldDB" id="A0A0S4N867"/>
<evidence type="ECO:0000256" key="2">
    <source>
        <dbReference type="ARBA" id="ARBA00022475"/>
    </source>
</evidence>
<keyword evidence="3 6" id="KW-0812">Transmembrane</keyword>
<feature type="transmembrane region" description="Helical" evidence="6">
    <location>
        <begin position="20"/>
        <end position="42"/>
    </location>
</feature>
<dbReference type="Pfam" id="PF12698">
    <property type="entry name" value="ABC2_membrane_3"/>
    <property type="match status" value="1"/>
</dbReference>
<organism evidence="8 9">
    <name type="scientific">Candidatus Thermokryptus mobilis</name>
    <dbReference type="NCBI Taxonomy" id="1643428"/>
    <lineage>
        <taxon>Bacteria</taxon>
        <taxon>Pseudomonadati</taxon>
        <taxon>Candidatus Kryptoniota</taxon>
        <taxon>Candidatus Thermokryptus</taxon>
    </lineage>
</organism>
<evidence type="ECO:0000259" key="7">
    <source>
        <dbReference type="Pfam" id="PF12698"/>
    </source>
</evidence>
<proteinExistence type="predicted"/>
<protein>
    <submittedName>
        <fullName evidence="8">ABC-2 type transport system permease protein</fullName>
    </submittedName>
</protein>
<accession>A0A0S4N867</accession>
<evidence type="ECO:0000256" key="3">
    <source>
        <dbReference type="ARBA" id="ARBA00022692"/>
    </source>
</evidence>
<dbReference type="GO" id="GO:0005886">
    <property type="term" value="C:plasma membrane"/>
    <property type="evidence" value="ECO:0007669"/>
    <property type="project" value="UniProtKB-SubCell"/>
</dbReference>
<evidence type="ECO:0000313" key="9">
    <source>
        <dbReference type="Proteomes" id="UP000320623"/>
    </source>
</evidence>
<name>A0A0S4N867_9BACT</name>
<sequence>MKKILTIAWWEYITKVRTKTFFISLILMPVLIVAFGFLPRFLMEKADLKQKRIGVVDLTGRIFDKLQDKLENEFKLPDGKPNYILIKIQAGDNLGEIKSIANKKVISGEFEAYIIIPRNFEDSLNFQYVGQNVGNIRDIERFKSALQEIVITSELGKYGVDKEAISKIIRPVKYNTIKISKKGEEEKTDFLALFFSSYIFIIALMVLVLTGGQMLVRSVVEEKSNRIVEVLLSSCNANELMAGKIVGLGMLGLTQMFIWAILGFYFFSGYALISVKIDLMLISLVYFVLGYLFYSALFVAVGAPVNSEYEAQQIAGYIALGVTLPIAFSFLIMQNPDLFWIKVLSFFPLFTPAFMVARIPVKMPATWEIIGTIAILALSVVFMIWVAGRIFRIAILSYGKFPSLKELISWVKAK</sequence>
<keyword evidence="9" id="KW-1185">Reference proteome</keyword>
<dbReference type="PANTHER" id="PTHR30294">
    <property type="entry name" value="MEMBRANE COMPONENT OF ABC TRANSPORTER YHHJ-RELATED"/>
    <property type="match status" value="1"/>
</dbReference>
<dbReference type="InterPro" id="IPR013525">
    <property type="entry name" value="ABC2_TM"/>
</dbReference>
<feature type="transmembrane region" description="Helical" evidence="6">
    <location>
        <begin position="190"/>
        <end position="216"/>
    </location>
</feature>
<keyword evidence="4 6" id="KW-1133">Transmembrane helix</keyword>
<gene>
    <name evidence="8" type="ORF">JGI1_01789</name>
</gene>
<dbReference type="InterPro" id="IPR051449">
    <property type="entry name" value="ABC-2_transporter_component"/>
</dbReference>
<keyword evidence="2" id="KW-1003">Cell membrane</keyword>
<feature type="transmembrane region" description="Helical" evidence="6">
    <location>
        <begin position="314"/>
        <end position="332"/>
    </location>
</feature>
<evidence type="ECO:0000313" key="8">
    <source>
        <dbReference type="EMBL" id="CUU07412.1"/>
    </source>
</evidence>
<evidence type="ECO:0000256" key="1">
    <source>
        <dbReference type="ARBA" id="ARBA00004651"/>
    </source>
</evidence>
<comment type="subcellular location">
    <subcellularLocation>
        <location evidence="1">Cell membrane</location>
        <topology evidence="1">Multi-pass membrane protein</topology>
    </subcellularLocation>
</comment>
<dbReference type="RefSeq" id="WP_140945517.1">
    <property type="nucleotide sequence ID" value="NZ_FAOO01000013.1"/>
</dbReference>
<dbReference type="OrthoDB" id="9768837at2"/>
<feature type="transmembrane region" description="Helical" evidence="6">
    <location>
        <begin position="339"/>
        <end position="357"/>
    </location>
</feature>
<feature type="transmembrane region" description="Helical" evidence="6">
    <location>
        <begin position="245"/>
        <end position="267"/>
    </location>
</feature>
<dbReference type="PANTHER" id="PTHR30294:SF29">
    <property type="entry name" value="MULTIDRUG ABC TRANSPORTER PERMEASE YBHS-RELATED"/>
    <property type="match status" value="1"/>
</dbReference>
<dbReference type="Proteomes" id="UP000320623">
    <property type="component" value="Unassembled WGS sequence"/>
</dbReference>
<evidence type="ECO:0000256" key="6">
    <source>
        <dbReference type="SAM" id="Phobius"/>
    </source>
</evidence>
<evidence type="ECO:0000256" key="5">
    <source>
        <dbReference type="ARBA" id="ARBA00023136"/>
    </source>
</evidence>
<evidence type="ECO:0000256" key="4">
    <source>
        <dbReference type="ARBA" id="ARBA00022989"/>
    </source>
</evidence>
<feature type="transmembrane region" description="Helical" evidence="6">
    <location>
        <begin position="369"/>
        <end position="391"/>
    </location>
</feature>
<dbReference type="GO" id="GO:0140359">
    <property type="term" value="F:ABC-type transporter activity"/>
    <property type="evidence" value="ECO:0007669"/>
    <property type="project" value="InterPro"/>
</dbReference>
<feature type="transmembrane region" description="Helical" evidence="6">
    <location>
        <begin position="279"/>
        <end position="302"/>
    </location>
</feature>
<reference evidence="9" key="1">
    <citation type="submission" date="2015-11" db="EMBL/GenBank/DDBJ databases">
        <authorList>
            <person name="Varghese N."/>
        </authorList>
    </citation>
    <scope>NUCLEOTIDE SEQUENCE [LARGE SCALE GENOMIC DNA]</scope>
</reference>
<keyword evidence="5 6" id="KW-0472">Membrane</keyword>
<dbReference type="STRING" id="1643428.GCA_001442855_01753"/>
<dbReference type="EMBL" id="FAOO01000013">
    <property type="protein sequence ID" value="CUU07412.1"/>
    <property type="molecule type" value="Genomic_DNA"/>
</dbReference>